<accession>F2QQM4</accession>
<evidence type="ECO:0000313" key="2">
    <source>
        <dbReference type="EMBL" id="CCA37702.1"/>
    </source>
</evidence>
<evidence type="ECO:0000313" key="3">
    <source>
        <dbReference type="Proteomes" id="UP000006853"/>
    </source>
</evidence>
<organism evidence="2 3">
    <name type="scientific">Komagataella phaffii (strain ATCC 76273 / CBS 7435 / CECT 11047 / NRRL Y-11430 / Wegner 21-1)</name>
    <name type="common">Yeast</name>
    <name type="synonym">Pichia pastoris</name>
    <dbReference type="NCBI Taxonomy" id="981350"/>
    <lineage>
        <taxon>Eukaryota</taxon>
        <taxon>Fungi</taxon>
        <taxon>Dikarya</taxon>
        <taxon>Ascomycota</taxon>
        <taxon>Saccharomycotina</taxon>
        <taxon>Pichiomycetes</taxon>
        <taxon>Pichiales</taxon>
        <taxon>Pichiaceae</taxon>
        <taxon>Komagataella</taxon>
    </lineage>
</organism>
<sequence>MSPDYRMLLYTEDGRRHLGSIGKKRCTFDSLWVLADITTRPPKTTSTVKDALAGKGLNIILLDAEFSCKKKRSHNSTLFRAFTSHDNKSSCPSIWLDQAHYYPAFCLEEDRFEFLNARHPQICPPVGSQRGGRGPPDLSRSVPERSFETPTYYNVFQ</sequence>
<keyword evidence="3" id="KW-1185">Reference proteome</keyword>
<dbReference type="Proteomes" id="UP000006853">
    <property type="component" value="Chromosome 2"/>
</dbReference>
<gene>
    <name evidence="2" type="ordered locus">PP7435_Chr2-0002</name>
</gene>
<evidence type="ECO:0000256" key="1">
    <source>
        <dbReference type="SAM" id="MobiDB-lite"/>
    </source>
</evidence>
<dbReference type="AlphaFoldDB" id="F2QQM4"/>
<reference key="2">
    <citation type="submission" date="2011-04" db="EMBL/GenBank/DDBJ databases">
        <title>High-quality genome sequence of Pichia pastoris CBS 7435.</title>
        <authorList>
            <person name="Kueberl A."/>
            <person name="Schneider J."/>
            <person name="Thallinger G.G."/>
            <person name="Anderl I."/>
            <person name="Wibberg D."/>
            <person name="Hajek T."/>
            <person name="Jaenicke S."/>
            <person name="Brinkrolf K."/>
            <person name="Goesmann A."/>
            <person name="Szczepanowski R."/>
            <person name="Puehler A."/>
            <person name="Schwab H."/>
            <person name="Glieder A."/>
            <person name="Pichler H."/>
        </authorList>
    </citation>
    <scope>NUCLEOTIDE SEQUENCE</scope>
    <source>
        <strain>CBS 7435</strain>
    </source>
</reference>
<feature type="region of interest" description="Disordered" evidence="1">
    <location>
        <begin position="125"/>
        <end position="144"/>
    </location>
</feature>
<reference evidence="2 3" key="3">
    <citation type="journal article" date="2016" name="FEMS Yeast Res.">
        <title>Curation of the genome annotation of Pichia pastoris (Komagataella phaffii) CBS7435 from gene level to protein function.</title>
        <authorList>
            <person name="Valli M."/>
            <person name="Tatto N.E."/>
            <person name="Peymann A."/>
            <person name="Gruber C."/>
            <person name="Landes N."/>
            <person name="Ekker H."/>
            <person name="Thallinger G.G."/>
            <person name="Mattanovich D."/>
            <person name="Gasser B."/>
            <person name="Graf A.B."/>
        </authorList>
    </citation>
    <scope>GENOME REANNOTATION</scope>
    <source>
        <strain evidence="2 3">ATCC 76273 / CBS 7435 / CECT 11047 / NRRL Y-11430 / Wegner 21-1</strain>
    </source>
</reference>
<dbReference type="HOGENOM" id="CLU_1678584_0_0_1"/>
<reference evidence="2 3" key="1">
    <citation type="journal article" date="2011" name="J. Biotechnol.">
        <title>High-quality genome sequence of Pichia pastoris CBS7435.</title>
        <authorList>
            <person name="Kuberl A."/>
            <person name="Schneider J."/>
            <person name="Thallinger G.G."/>
            <person name="Anderl I."/>
            <person name="Wibberg D."/>
            <person name="Hajek T."/>
            <person name="Jaenicke S."/>
            <person name="Brinkrolf K."/>
            <person name="Goesmann A."/>
            <person name="Szczepanowski R."/>
            <person name="Puhler A."/>
            <person name="Schwab H."/>
            <person name="Glieder A."/>
            <person name="Pichler H."/>
        </authorList>
    </citation>
    <scope>NUCLEOTIDE SEQUENCE [LARGE SCALE GENOMIC DNA]</scope>
    <source>
        <strain evidence="3">ATCC 76273 / CBS 7435 / CECT 11047 / NRRL Y-11430 / Wegner 21-1</strain>
    </source>
</reference>
<proteinExistence type="predicted"/>
<protein>
    <submittedName>
        <fullName evidence="2">Uncharacterized protein</fullName>
    </submittedName>
</protein>
<name>F2QQM4_KOMPC</name>
<dbReference type="EMBL" id="FR839629">
    <property type="protein sequence ID" value="CCA37702.1"/>
    <property type="molecule type" value="Genomic_DNA"/>
</dbReference>